<reference evidence="3" key="1">
    <citation type="journal article" date="2019" name="Int. J. Syst. Evol. Microbiol.">
        <title>The Global Catalogue of Microorganisms (GCM) 10K type strain sequencing project: providing services to taxonomists for standard genome sequencing and annotation.</title>
        <authorList>
            <consortium name="The Broad Institute Genomics Platform"/>
            <consortium name="The Broad Institute Genome Sequencing Center for Infectious Disease"/>
            <person name="Wu L."/>
            <person name="Ma J."/>
        </authorList>
    </citation>
    <scope>NUCLEOTIDE SEQUENCE [LARGE SCALE GENOMIC DNA]</scope>
    <source>
        <strain evidence="3">JCM 18459</strain>
    </source>
</reference>
<proteinExistence type="predicted"/>
<keyword evidence="3" id="KW-1185">Reference proteome</keyword>
<name>A0ABP9Q152_9ACTN</name>
<gene>
    <name evidence="2" type="ORF">GCM10023340_34890</name>
</gene>
<comment type="caution">
    <text evidence="2">The sequence shown here is derived from an EMBL/GenBank/DDBJ whole genome shotgun (WGS) entry which is preliminary data.</text>
</comment>
<evidence type="ECO:0000313" key="2">
    <source>
        <dbReference type="EMBL" id="GAA5153214.1"/>
    </source>
</evidence>
<accession>A0ABP9Q152</accession>
<evidence type="ECO:0000313" key="3">
    <source>
        <dbReference type="Proteomes" id="UP001500221"/>
    </source>
</evidence>
<feature type="region of interest" description="Disordered" evidence="1">
    <location>
        <begin position="1"/>
        <end position="27"/>
    </location>
</feature>
<organism evidence="2 3">
    <name type="scientific">Nocardioides marinquilinus</name>
    <dbReference type="NCBI Taxonomy" id="1210400"/>
    <lineage>
        <taxon>Bacteria</taxon>
        <taxon>Bacillati</taxon>
        <taxon>Actinomycetota</taxon>
        <taxon>Actinomycetes</taxon>
        <taxon>Propionibacteriales</taxon>
        <taxon>Nocardioidaceae</taxon>
        <taxon>Nocardioides</taxon>
    </lineage>
</organism>
<sequence length="78" mass="8562">MLGPRERRPRRRGGGPARRPGGAVHLRGRTPDPYAFCAVEVWPADREPDRSAVVEVEGLSSVLSSTLTLTFDDDDSED</sequence>
<dbReference type="Proteomes" id="UP001500221">
    <property type="component" value="Unassembled WGS sequence"/>
</dbReference>
<dbReference type="EMBL" id="BAABKG010000004">
    <property type="protein sequence ID" value="GAA5153214.1"/>
    <property type="molecule type" value="Genomic_DNA"/>
</dbReference>
<protein>
    <submittedName>
        <fullName evidence="2">Uncharacterized protein</fullName>
    </submittedName>
</protein>
<evidence type="ECO:0000256" key="1">
    <source>
        <dbReference type="SAM" id="MobiDB-lite"/>
    </source>
</evidence>